<dbReference type="FunCoup" id="A0A2G5ETX6">
    <property type="interactions" value="11"/>
</dbReference>
<feature type="transmembrane region" description="Helical" evidence="2">
    <location>
        <begin position="321"/>
        <end position="340"/>
    </location>
</feature>
<dbReference type="InterPro" id="IPR045283">
    <property type="entry name" value="AT3G44326-like"/>
</dbReference>
<dbReference type="InterPro" id="IPR036047">
    <property type="entry name" value="F-box-like_dom_sf"/>
</dbReference>
<dbReference type="PANTHER" id="PTHR33736:SF13">
    <property type="entry name" value="OS11G0155100 PROTEIN"/>
    <property type="match status" value="1"/>
</dbReference>
<dbReference type="InterPro" id="IPR001810">
    <property type="entry name" value="F-box_dom"/>
</dbReference>
<dbReference type="EMBL" id="KZ305021">
    <property type="protein sequence ID" value="PIA59215.1"/>
    <property type="molecule type" value="Genomic_DNA"/>
</dbReference>
<keyword evidence="5" id="KW-1185">Reference proteome</keyword>
<sequence>MYSTSSSLTTTTTTVDGGGTGGATSISTIHHDIIHTHILTRLDGPTLASVSCASPQLHSLSNDETLWNKICQSTWPSTDHPRIRQFISDFPNGSRSFFSKSFPLLISNPNPLQNHPNHSSSPIELISSVDLHYKGKLIFSKVEETETHSGWFLCSPFRIDLLDPKDVVPTPINPLEEDTCNDLRDELTLSWIIINPMEQQRLVANLSSWRPVSVQHHWLTNDIQVRFATILTVDQHRDNDVQCGIIVTFGSEMQVREVSLQVEDMDGVNLNGKDSLGILQRAIENGDRKMGTREEGRERYEEYVTRMKEKKEKRLRREGRLDALCVGVGVFILASFWMLLLSS</sequence>
<evidence type="ECO:0000313" key="4">
    <source>
        <dbReference type="EMBL" id="PIA59215.1"/>
    </source>
</evidence>
<evidence type="ECO:0000256" key="2">
    <source>
        <dbReference type="SAM" id="Phobius"/>
    </source>
</evidence>
<keyword evidence="2" id="KW-0472">Membrane</keyword>
<dbReference type="InParanoid" id="A0A2G5ETX6"/>
<accession>A0A2G5ETX6</accession>
<dbReference type="PANTHER" id="PTHR33736">
    <property type="entry name" value="F-BOX PROTEIN-RELATED"/>
    <property type="match status" value="1"/>
</dbReference>
<reference evidence="4 5" key="1">
    <citation type="submission" date="2017-09" db="EMBL/GenBank/DDBJ databases">
        <title>WGS assembly of Aquilegia coerulea Goldsmith.</title>
        <authorList>
            <person name="Hodges S."/>
            <person name="Kramer E."/>
            <person name="Nordborg M."/>
            <person name="Tomkins J."/>
            <person name="Borevitz J."/>
            <person name="Derieg N."/>
            <person name="Yan J."/>
            <person name="Mihaltcheva S."/>
            <person name="Hayes R.D."/>
            <person name="Rokhsar D."/>
        </authorList>
    </citation>
    <scope>NUCLEOTIDE SEQUENCE [LARGE SCALE GENOMIC DNA]</scope>
    <source>
        <strain evidence="5">cv. Goldsmith</strain>
    </source>
</reference>
<feature type="compositionally biased region" description="Low complexity" evidence="1">
    <location>
        <begin position="1"/>
        <end position="15"/>
    </location>
</feature>
<evidence type="ECO:0000256" key="1">
    <source>
        <dbReference type="SAM" id="MobiDB-lite"/>
    </source>
</evidence>
<dbReference type="SUPFAM" id="SSF81383">
    <property type="entry name" value="F-box domain"/>
    <property type="match status" value="1"/>
</dbReference>
<name>A0A2G5ETX6_AQUCA</name>
<evidence type="ECO:0000313" key="5">
    <source>
        <dbReference type="Proteomes" id="UP000230069"/>
    </source>
</evidence>
<dbReference type="STRING" id="218851.A0A2G5ETX6"/>
<proteinExistence type="predicted"/>
<keyword evidence="2" id="KW-0812">Transmembrane</keyword>
<dbReference type="AlphaFoldDB" id="A0A2G5ETX6"/>
<feature type="domain" description="F-box" evidence="3">
    <location>
        <begin position="36"/>
        <end position="72"/>
    </location>
</feature>
<organism evidence="4 5">
    <name type="scientific">Aquilegia coerulea</name>
    <name type="common">Rocky mountain columbine</name>
    <dbReference type="NCBI Taxonomy" id="218851"/>
    <lineage>
        <taxon>Eukaryota</taxon>
        <taxon>Viridiplantae</taxon>
        <taxon>Streptophyta</taxon>
        <taxon>Embryophyta</taxon>
        <taxon>Tracheophyta</taxon>
        <taxon>Spermatophyta</taxon>
        <taxon>Magnoliopsida</taxon>
        <taxon>Ranunculales</taxon>
        <taxon>Ranunculaceae</taxon>
        <taxon>Thalictroideae</taxon>
        <taxon>Aquilegia</taxon>
    </lineage>
</organism>
<dbReference type="Pfam" id="PF12937">
    <property type="entry name" value="F-box-like"/>
    <property type="match status" value="1"/>
</dbReference>
<feature type="region of interest" description="Disordered" evidence="1">
    <location>
        <begin position="1"/>
        <end position="21"/>
    </location>
</feature>
<keyword evidence="2" id="KW-1133">Transmembrane helix</keyword>
<gene>
    <name evidence="4" type="ORF">AQUCO_00400237v1</name>
</gene>
<dbReference type="Gene3D" id="1.20.1280.50">
    <property type="match status" value="1"/>
</dbReference>
<dbReference type="Proteomes" id="UP000230069">
    <property type="component" value="Unassembled WGS sequence"/>
</dbReference>
<dbReference type="OrthoDB" id="671172at2759"/>
<evidence type="ECO:0000259" key="3">
    <source>
        <dbReference type="Pfam" id="PF12937"/>
    </source>
</evidence>
<protein>
    <recommendedName>
        <fullName evidence="3">F-box domain-containing protein</fullName>
    </recommendedName>
</protein>